<reference evidence="1 2" key="1">
    <citation type="submission" date="2018-11" db="EMBL/GenBank/DDBJ databases">
        <authorList>
            <consortium name="Pathogen Informatics"/>
        </authorList>
    </citation>
    <scope>NUCLEOTIDE SEQUENCE [LARGE SCALE GENOMIC DNA]</scope>
    <source>
        <strain>Denwood</strain>
        <strain evidence="2">Zambia</strain>
    </source>
</reference>
<dbReference type="AlphaFoldDB" id="A0A3P8GJM0"/>
<gene>
    <name evidence="1" type="ORF">SMTD_LOCUS16655</name>
</gene>
<dbReference type="Proteomes" id="UP000269396">
    <property type="component" value="Unassembled WGS sequence"/>
</dbReference>
<proteinExistence type="predicted"/>
<accession>A0A3P8GJM0</accession>
<evidence type="ECO:0000313" key="1">
    <source>
        <dbReference type="EMBL" id="VDP71968.1"/>
    </source>
</evidence>
<organism evidence="1 2">
    <name type="scientific">Schistosoma mattheei</name>
    <dbReference type="NCBI Taxonomy" id="31246"/>
    <lineage>
        <taxon>Eukaryota</taxon>
        <taxon>Metazoa</taxon>
        <taxon>Spiralia</taxon>
        <taxon>Lophotrochozoa</taxon>
        <taxon>Platyhelminthes</taxon>
        <taxon>Trematoda</taxon>
        <taxon>Digenea</taxon>
        <taxon>Strigeidida</taxon>
        <taxon>Schistosomatoidea</taxon>
        <taxon>Schistosomatidae</taxon>
        <taxon>Schistosoma</taxon>
    </lineage>
</organism>
<evidence type="ECO:0000313" key="2">
    <source>
        <dbReference type="Proteomes" id="UP000269396"/>
    </source>
</evidence>
<sequence>MKRSKKKSLPGKQFEMNDEELEEKCLKYDNEDLPPIRKSIIFSDNKQLATQLNSKGDYTFGKRVLKPKDYSEWDNVIVLVHAVLYRRILLFPLCILKPTAAEAAATIHNQHLWKNT</sequence>
<name>A0A3P8GJM0_9TREM</name>
<dbReference type="EMBL" id="UZAL01037498">
    <property type="protein sequence ID" value="VDP71968.1"/>
    <property type="molecule type" value="Genomic_DNA"/>
</dbReference>
<protein>
    <submittedName>
        <fullName evidence="1">Uncharacterized protein</fullName>
    </submittedName>
</protein>
<keyword evidence="2" id="KW-1185">Reference proteome</keyword>